<dbReference type="Gene3D" id="2.60.40.10">
    <property type="entry name" value="Immunoglobulins"/>
    <property type="match status" value="1"/>
</dbReference>
<dbReference type="InterPro" id="IPR003599">
    <property type="entry name" value="Ig_sub"/>
</dbReference>
<name>A0A4W6FAI1_LATCA</name>
<dbReference type="SUPFAM" id="SSF48726">
    <property type="entry name" value="Immunoglobulin"/>
    <property type="match status" value="1"/>
</dbReference>
<dbReference type="PROSITE" id="PS50835">
    <property type="entry name" value="IG_LIKE"/>
    <property type="match status" value="1"/>
</dbReference>
<keyword evidence="6" id="KW-1015">Disulfide bond</keyword>
<keyword evidence="4" id="KW-0391">Immunity</keyword>
<dbReference type="Ensembl" id="ENSLCAT00010048363.1">
    <property type="protein sequence ID" value="ENSLCAP00010047202.1"/>
    <property type="gene ID" value="ENSLCAG00010021913.1"/>
</dbReference>
<organism evidence="10 11">
    <name type="scientific">Lates calcarifer</name>
    <name type="common">Barramundi</name>
    <name type="synonym">Holocentrus calcarifer</name>
    <dbReference type="NCBI Taxonomy" id="8187"/>
    <lineage>
        <taxon>Eukaryota</taxon>
        <taxon>Metazoa</taxon>
        <taxon>Chordata</taxon>
        <taxon>Craniata</taxon>
        <taxon>Vertebrata</taxon>
        <taxon>Euteleostomi</taxon>
        <taxon>Actinopterygii</taxon>
        <taxon>Neopterygii</taxon>
        <taxon>Teleostei</taxon>
        <taxon>Neoteleostei</taxon>
        <taxon>Acanthomorphata</taxon>
        <taxon>Carangaria</taxon>
        <taxon>Carangaria incertae sedis</taxon>
        <taxon>Centropomidae</taxon>
        <taxon>Lates</taxon>
    </lineage>
</organism>
<dbReference type="STRING" id="8187.ENSLCAP00010047202"/>
<evidence type="ECO:0000256" key="2">
    <source>
        <dbReference type="ARBA" id="ARBA00022475"/>
    </source>
</evidence>
<dbReference type="PANTHER" id="PTHR19433:SF133">
    <property type="entry name" value="IMMUNE-TYPE RECEPTOR 5 PRECURSOR-RELATED"/>
    <property type="match status" value="1"/>
</dbReference>
<dbReference type="CDD" id="cd00099">
    <property type="entry name" value="IgV"/>
    <property type="match status" value="1"/>
</dbReference>
<dbReference type="GO" id="GO:0005886">
    <property type="term" value="C:plasma membrane"/>
    <property type="evidence" value="ECO:0007669"/>
    <property type="project" value="UniProtKB-SubCell"/>
</dbReference>
<dbReference type="GeneTree" id="ENSGT01030000234530"/>
<reference evidence="10" key="2">
    <citation type="submission" date="2025-08" db="UniProtKB">
        <authorList>
            <consortium name="Ensembl"/>
        </authorList>
    </citation>
    <scope>IDENTIFICATION</scope>
</reference>
<protein>
    <recommendedName>
        <fullName evidence="9">Ig-like domain-containing protein</fullName>
    </recommendedName>
</protein>
<dbReference type="Pfam" id="PF07686">
    <property type="entry name" value="V-set"/>
    <property type="match status" value="1"/>
</dbReference>
<dbReference type="SMART" id="SM00409">
    <property type="entry name" value="IG"/>
    <property type="match status" value="1"/>
</dbReference>
<dbReference type="InterPro" id="IPR007110">
    <property type="entry name" value="Ig-like_dom"/>
</dbReference>
<keyword evidence="2" id="KW-1003">Cell membrane</keyword>
<proteinExistence type="predicted"/>
<keyword evidence="7" id="KW-0325">Glycoprotein</keyword>
<evidence type="ECO:0000256" key="8">
    <source>
        <dbReference type="SAM" id="Phobius"/>
    </source>
</evidence>
<evidence type="ECO:0000256" key="1">
    <source>
        <dbReference type="ARBA" id="ARBA00004236"/>
    </source>
</evidence>
<evidence type="ECO:0000259" key="9">
    <source>
        <dbReference type="PROSITE" id="PS50835"/>
    </source>
</evidence>
<dbReference type="GO" id="GO:0002376">
    <property type="term" value="P:immune system process"/>
    <property type="evidence" value="ECO:0007669"/>
    <property type="project" value="UniProtKB-KW"/>
</dbReference>
<dbReference type="GO" id="GO:0009617">
    <property type="term" value="P:response to bacterium"/>
    <property type="evidence" value="ECO:0007669"/>
    <property type="project" value="TreeGrafter"/>
</dbReference>
<evidence type="ECO:0000256" key="3">
    <source>
        <dbReference type="ARBA" id="ARBA00022729"/>
    </source>
</evidence>
<evidence type="ECO:0000313" key="11">
    <source>
        <dbReference type="Proteomes" id="UP000314980"/>
    </source>
</evidence>
<keyword evidence="11" id="KW-1185">Reference proteome</keyword>
<keyword evidence="3" id="KW-0732">Signal</keyword>
<accession>A0A4W6FAI1</accession>
<evidence type="ECO:0000256" key="6">
    <source>
        <dbReference type="ARBA" id="ARBA00023157"/>
    </source>
</evidence>
<evidence type="ECO:0000313" key="10">
    <source>
        <dbReference type="Ensembl" id="ENSLCAP00010047202.1"/>
    </source>
</evidence>
<dbReference type="InterPro" id="IPR052051">
    <property type="entry name" value="TCR_complex_component"/>
</dbReference>
<evidence type="ECO:0000256" key="7">
    <source>
        <dbReference type="ARBA" id="ARBA00023180"/>
    </source>
</evidence>
<dbReference type="Proteomes" id="UP000314980">
    <property type="component" value="Unassembled WGS sequence"/>
</dbReference>
<dbReference type="InterPro" id="IPR013106">
    <property type="entry name" value="Ig_V-set"/>
</dbReference>
<feature type="domain" description="Ig-like" evidence="9">
    <location>
        <begin position="38"/>
        <end position="136"/>
    </location>
</feature>
<dbReference type="InParanoid" id="A0A4W6FAI1"/>
<sequence length="211" mass="24071">HITKTELSDTAFYYCEKHVELRTTFLNIIFLRVKEPKPDITTIVQDISSDPVRPGDSVTLQCSVLSVSEKKTCPGDYSVYWFRSGSDESHPSVIYTQRNSGSECEKSAEAHSQKCVYNFSRNIVSSSDSGTYYCAVATCGEILFGNGTKLDIEGNQLIFILNHFTRRQVKSLKISIKQIFIVLPRGNIKHKCNHILFLLMNMWCLFLFLMF</sequence>
<dbReference type="InterPro" id="IPR036179">
    <property type="entry name" value="Ig-like_dom_sf"/>
</dbReference>
<keyword evidence="8" id="KW-0812">Transmembrane</keyword>
<evidence type="ECO:0000256" key="4">
    <source>
        <dbReference type="ARBA" id="ARBA00022859"/>
    </source>
</evidence>
<evidence type="ECO:0000256" key="5">
    <source>
        <dbReference type="ARBA" id="ARBA00023136"/>
    </source>
</evidence>
<dbReference type="PANTHER" id="PTHR19433">
    <property type="entry name" value="T-CELL RECEPTOR ALPHA CHAIN V REGION-RELATED"/>
    <property type="match status" value="1"/>
</dbReference>
<reference evidence="11" key="1">
    <citation type="submission" date="2015-09" db="EMBL/GenBank/DDBJ databases">
        <authorList>
            <person name="Sai Rama Sridatta P."/>
        </authorList>
    </citation>
    <scope>NUCLEOTIDE SEQUENCE [LARGE SCALE GENOMIC DNA]</scope>
</reference>
<reference evidence="10" key="3">
    <citation type="submission" date="2025-09" db="UniProtKB">
        <authorList>
            <consortium name="Ensembl"/>
        </authorList>
    </citation>
    <scope>IDENTIFICATION</scope>
</reference>
<comment type="subcellular location">
    <subcellularLocation>
        <location evidence="1">Cell membrane</location>
    </subcellularLocation>
</comment>
<dbReference type="AlphaFoldDB" id="A0A4W6FAI1"/>
<keyword evidence="5 8" id="KW-0472">Membrane</keyword>
<keyword evidence="8" id="KW-1133">Transmembrane helix</keyword>
<dbReference type="InterPro" id="IPR013783">
    <property type="entry name" value="Ig-like_fold"/>
</dbReference>
<feature type="transmembrane region" description="Helical" evidence="8">
    <location>
        <begin position="194"/>
        <end position="210"/>
    </location>
</feature>